<dbReference type="AlphaFoldDB" id="A0A2K3TKS5"/>
<proteinExistence type="predicted"/>
<dbReference type="EMBL" id="PPHQ01000042">
    <property type="protein sequence ID" value="PNY64904.1"/>
    <property type="molecule type" value="Genomic_DNA"/>
</dbReference>
<comment type="caution">
    <text evidence="2">The sequence shown here is derived from an EMBL/GenBank/DDBJ whole genome shotgun (WGS) entry which is preliminary data.</text>
</comment>
<feature type="domain" description="Stability determinant" evidence="1">
    <location>
        <begin position="26"/>
        <end position="55"/>
    </location>
</feature>
<evidence type="ECO:0000313" key="3">
    <source>
        <dbReference type="Proteomes" id="UP000236598"/>
    </source>
</evidence>
<dbReference type="Gene3D" id="6.20.450.20">
    <property type="match status" value="1"/>
</dbReference>
<dbReference type="InterPro" id="IPR048851">
    <property type="entry name" value="PaaA2_dom"/>
</dbReference>
<accession>A0A2K3TKS5</accession>
<dbReference type="Proteomes" id="UP000236598">
    <property type="component" value="Unassembled WGS sequence"/>
</dbReference>
<organism evidence="2 3">
    <name type="scientific">Escherichia coli</name>
    <dbReference type="NCBI Taxonomy" id="562"/>
    <lineage>
        <taxon>Bacteria</taxon>
        <taxon>Pseudomonadati</taxon>
        <taxon>Pseudomonadota</taxon>
        <taxon>Gammaproteobacteria</taxon>
        <taxon>Enterobacterales</taxon>
        <taxon>Enterobacteriaceae</taxon>
        <taxon>Escherichia</taxon>
    </lineage>
</organism>
<dbReference type="Pfam" id="PF21217">
    <property type="entry name" value="PaaA2"/>
    <property type="match status" value="1"/>
</dbReference>
<name>A0A2K3TKS5_ECOLX</name>
<evidence type="ECO:0000259" key="1">
    <source>
        <dbReference type="Pfam" id="PF21217"/>
    </source>
</evidence>
<reference evidence="2 3" key="1">
    <citation type="submission" date="2018-01" db="EMBL/GenBank/DDBJ databases">
        <title>Draft Genomic Sequencing Of Potential Extraintestinal Pathogenic Escherichia coli B8S18 Isolated From Retail Chicken Skin.</title>
        <authorList>
            <person name="Xu A."/>
            <person name="Tilman S."/>
            <person name="Wisser-Parker K."/>
            <person name="Sheen S."/>
            <person name="Sommers C."/>
        </authorList>
    </citation>
    <scope>NUCLEOTIDE SEQUENCE [LARGE SCALE GENOMIC DNA]</scope>
    <source>
        <strain evidence="2 3">B8S18Com</strain>
    </source>
</reference>
<sequence length="73" mass="8588">MTTIHRRRCAMNTALSPMVSEFETIEQENSYNEWLRAKVAASLADPRPAIPHDEVERRMAERFAKIRKERSEQ</sequence>
<evidence type="ECO:0000313" key="2">
    <source>
        <dbReference type="EMBL" id="PNY64904.1"/>
    </source>
</evidence>
<protein>
    <submittedName>
        <fullName evidence="2">Stability determinant</fullName>
    </submittedName>
</protein>
<gene>
    <name evidence="2" type="ORF">C2M16_26605</name>
</gene>